<dbReference type="Proteomes" id="UP000015105">
    <property type="component" value="Chromosome 4D"/>
</dbReference>
<dbReference type="AlphaFoldDB" id="A0A453J749"/>
<reference evidence="3" key="2">
    <citation type="journal article" date="2017" name="Nat. Plants">
        <title>The Aegilops tauschii genome reveals multiple impacts of transposons.</title>
        <authorList>
            <person name="Zhao G."/>
            <person name="Zou C."/>
            <person name="Li K."/>
            <person name="Wang K."/>
            <person name="Li T."/>
            <person name="Gao L."/>
            <person name="Zhang X."/>
            <person name="Wang H."/>
            <person name="Yang Z."/>
            <person name="Liu X."/>
            <person name="Jiang W."/>
            <person name="Mao L."/>
            <person name="Kong X."/>
            <person name="Jiao Y."/>
            <person name="Jia J."/>
        </authorList>
    </citation>
    <scope>NUCLEOTIDE SEQUENCE [LARGE SCALE GENOMIC DNA]</scope>
    <source>
        <strain evidence="3">cv. AL8/78</strain>
    </source>
</reference>
<name>A0A453J749_AEGTS</name>
<feature type="region of interest" description="Disordered" evidence="1">
    <location>
        <begin position="1"/>
        <end position="38"/>
    </location>
</feature>
<reference evidence="2" key="3">
    <citation type="journal article" date="2017" name="Nature">
        <title>Genome sequence of the progenitor of the wheat D genome Aegilops tauschii.</title>
        <authorList>
            <person name="Luo M.C."/>
            <person name="Gu Y.Q."/>
            <person name="Puiu D."/>
            <person name="Wang H."/>
            <person name="Twardziok S.O."/>
            <person name="Deal K.R."/>
            <person name="Huo N."/>
            <person name="Zhu T."/>
            <person name="Wang L."/>
            <person name="Wang Y."/>
            <person name="McGuire P.E."/>
            <person name="Liu S."/>
            <person name="Long H."/>
            <person name="Ramasamy R.K."/>
            <person name="Rodriguez J.C."/>
            <person name="Van S.L."/>
            <person name="Yuan L."/>
            <person name="Wang Z."/>
            <person name="Xia Z."/>
            <person name="Xiao L."/>
            <person name="Anderson O.D."/>
            <person name="Ouyang S."/>
            <person name="Liang Y."/>
            <person name="Zimin A.V."/>
            <person name="Pertea G."/>
            <person name="Qi P."/>
            <person name="Bennetzen J.L."/>
            <person name="Dai X."/>
            <person name="Dawson M.W."/>
            <person name="Muller H.G."/>
            <person name="Kugler K."/>
            <person name="Rivarola-Duarte L."/>
            <person name="Spannagl M."/>
            <person name="Mayer K.F.X."/>
            <person name="Lu F.H."/>
            <person name="Bevan M.W."/>
            <person name="Leroy P."/>
            <person name="Li P."/>
            <person name="You F.M."/>
            <person name="Sun Q."/>
            <person name="Liu Z."/>
            <person name="Lyons E."/>
            <person name="Wicker T."/>
            <person name="Salzberg S.L."/>
            <person name="Devos K.M."/>
            <person name="Dvorak J."/>
        </authorList>
    </citation>
    <scope>NUCLEOTIDE SEQUENCE [LARGE SCALE GENOMIC DNA]</scope>
    <source>
        <strain evidence="2">cv. AL8/78</strain>
    </source>
</reference>
<reference evidence="2" key="4">
    <citation type="submission" date="2019-03" db="UniProtKB">
        <authorList>
            <consortium name="EnsemblPlants"/>
        </authorList>
    </citation>
    <scope>IDENTIFICATION</scope>
</reference>
<dbReference type="Gramene" id="AET4Gv20818600.2">
    <property type="protein sequence ID" value="AET4Gv20818600.2"/>
    <property type="gene ID" value="AET4Gv20818600"/>
</dbReference>
<protein>
    <submittedName>
        <fullName evidence="2">Uncharacterized protein</fullName>
    </submittedName>
</protein>
<keyword evidence="3" id="KW-1185">Reference proteome</keyword>
<evidence type="ECO:0000313" key="2">
    <source>
        <dbReference type="EnsemblPlants" id="AET4Gv20818600.2"/>
    </source>
</evidence>
<sequence>PKAGDGAPQQRQKKSSAAKKAKKGDSGGARPAIKPKKDLQVNRLKGTQLLTVPDFLTSAEAKAFVDVAESMGFTHQGSLGPLKGEAYRDNDRISVTDPLLAQTLWESGINRIFMDINISGKAATGLNPNIRLYRYMPIYNFRSVGVSIVLVDGFGH</sequence>
<feature type="compositionally biased region" description="Basic residues" evidence="1">
    <location>
        <begin position="11"/>
        <end position="22"/>
    </location>
</feature>
<evidence type="ECO:0000313" key="3">
    <source>
        <dbReference type="Proteomes" id="UP000015105"/>
    </source>
</evidence>
<reference evidence="2" key="5">
    <citation type="journal article" date="2021" name="G3 (Bethesda)">
        <title>Aegilops tauschii genome assembly Aet v5.0 features greater sequence contiguity and improved annotation.</title>
        <authorList>
            <person name="Wang L."/>
            <person name="Zhu T."/>
            <person name="Rodriguez J.C."/>
            <person name="Deal K.R."/>
            <person name="Dubcovsky J."/>
            <person name="McGuire P.E."/>
            <person name="Lux T."/>
            <person name="Spannagl M."/>
            <person name="Mayer K.F.X."/>
            <person name="Baldrich P."/>
            <person name="Meyers B.C."/>
            <person name="Huo N."/>
            <person name="Gu Y.Q."/>
            <person name="Zhou H."/>
            <person name="Devos K.M."/>
            <person name="Bennetzen J.L."/>
            <person name="Unver T."/>
            <person name="Budak H."/>
            <person name="Gulick P.J."/>
            <person name="Galiba G."/>
            <person name="Kalapos B."/>
            <person name="Nelson D.R."/>
            <person name="Li P."/>
            <person name="You F.M."/>
            <person name="Luo M.C."/>
            <person name="Dvorak J."/>
        </authorList>
    </citation>
    <scope>NUCLEOTIDE SEQUENCE [LARGE SCALE GENOMIC DNA]</scope>
    <source>
        <strain evidence="2">cv. AL8/78</strain>
    </source>
</reference>
<accession>A0A453J749</accession>
<reference evidence="3" key="1">
    <citation type="journal article" date="2014" name="Science">
        <title>Ancient hybridizations among the ancestral genomes of bread wheat.</title>
        <authorList>
            <consortium name="International Wheat Genome Sequencing Consortium,"/>
            <person name="Marcussen T."/>
            <person name="Sandve S.R."/>
            <person name="Heier L."/>
            <person name="Spannagl M."/>
            <person name="Pfeifer M."/>
            <person name="Jakobsen K.S."/>
            <person name="Wulff B.B."/>
            <person name="Steuernagel B."/>
            <person name="Mayer K.F."/>
            <person name="Olsen O.A."/>
        </authorList>
    </citation>
    <scope>NUCLEOTIDE SEQUENCE [LARGE SCALE GENOMIC DNA]</scope>
    <source>
        <strain evidence="3">cv. AL8/78</strain>
    </source>
</reference>
<evidence type="ECO:0000256" key="1">
    <source>
        <dbReference type="SAM" id="MobiDB-lite"/>
    </source>
</evidence>
<organism evidence="2 3">
    <name type="scientific">Aegilops tauschii subsp. strangulata</name>
    <name type="common">Goatgrass</name>
    <dbReference type="NCBI Taxonomy" id="200361"/>
    <lineage>
        <taxon>Eukaryota</taxon>
        <taxon>Viridiplantae</taxon>
        <taxon>Streptophyta</taxon>
        <taxon>Embryophyta</taxon>
        <taxon>Tracheophyta</taxon>
        <taxon>Spermatophyta</taxon>
        <taxon>Magnoliopsida</taxon>
        <taxon>Liliopsida</taxon>
        <taxon>Poales</taxon>
        <taxon>Poaceae</taxon>
        <taxon>BOP clade</taxon>
        <taxon>Pooideae</taxon>
        <taxon>Triticodae</taxon>
        <taxon>Triticeae</taxon>
        <taxon>Triticinae</taxon>
        <taxon>Aegilops</taxon>
    </lineage>
</organism>
<dbReference type="EnsemblPlants" id="AET4Gv20818600.2">
    <property type="protein sequence ID" value="AET4Gv20818600.2"/>
    <property type="gene ID" value="AET4Gv20818600"/>
</dbReference>
<proteinExistence type="predicted"/>